<feature type="compositionally biased region" description="Low complexity" evidence="1">
    <location>
        <begin position="62"/>
        <end position="85"/>
    </location>
</feature>
<accession>A0AAD3DTP0</accession>
<feature type="region of interest" description="Disordered" evidence="1">
    <location>
        <begin position="1"/>
        <end position="123"/>
    </location>
</feature>
<sequence>TPSLPLPLQSSRGRLPPISKDGTPNTAGASSSSAGGSGLRGLSNGSSNANNPNRSPDRDIATASSSSAPASRSSNRRSTNNLPSTGQMGSTPPSQQSQRALQSRSSAAATPLDPHRDSRQFDGRDLHDLVRVSTEDYRDVARLQRIVQMALGGKSTEAAKAEALLLVREASIQNPLFMLTPTMLHLVLQQLHGRNRLLRPAAAYALAGYAANSRQGRGLMTINLRALLPRLNAMLRCRVDSLDARYASLAVAAACLHPENKELVGRSGAIPLLMGLLRQNMGRHSAGAYGEGCLTAVLSLTRCDSGSGEEGGSGGSGRHQAGWEGSSAAAGGAGGAGVAAGSVGGSSGPPTHGMHSLGGCSLSAEDSGTYSTAGGGGWFPPPPPSSSHAPSGIHSERRTVDCGSGGVGATWDVRIASALVRRRRRGRRRSNRGRRRRCRGGCPRHSERGQGHVRVDREAGGGACGGSAGEPGGAADQPAAYAGRGDKLAAGGRASQPQ</sequence>
<feature type="compositionally biased region" description="Gly residues" evidence="1">
    <location>
        <begin position="460"/>
        <end position="472"/>
    </location>
</feature>
<evidence type="ECO:0000313" key="2">
    <source>
        <dbReference type="EMBL" id="GFR47890.1"/>
    </source>
</evidence>
<keyword evidence="3" id="KW-1185">Reference proteome</keyword>
<feature type="compositionally biased region" description="Low complexity" evidence="1">
    <location>
        <begin position="22"/>
        <end position="54"/>
    </location>
</feature>
<feature type="compositionally biased region" description="Polar residues" evidence="1">
    <location>
        <begin position="1"/>
        <end position="12"/>
    </location>
</feature>
<name>A0AAD3DTP0_9CHLO</name>
<feature type="compositionally biased region" description="Gly residues" evidence="1">
    <location>
        <begin position="331"/>
        <end position="347"/>
    </location>
</feature>
<evidence type="ECO:0000313" key="3">
    <source>
        <dbReference type="Proteomes" id="UP001054857"/>
    </source>
</evidence>
<feature type="region of interest" description="Disordered" evidence="1">
    <location>
        <begin position="305"/>
        <end position="407"/>
    </location>
</feature>
<dbReference type="AlphaFoldDB" id="A0AAD3DTP0"/>
<feature type="compositionally biased region" description="Basic residues" evidence="1">
    <location>
        <begin position="422"/>
        <end position="439"/>
    </location>
</feature>
<reference evidence="2 3" key="1">
    <citation type="journal article" date="2021" name="Sci. Rep.">
        <title>Genome sequencing of the multicellular alga Astrephomene provides insights into convergent evolution of germ-soma differentiation.</title>
        <authorList>
            <person name="Yamashita S."/>
            <person name="Yamamoto K."/>
            <person name="Matsuzaki R."/>
            <person name="Suzuki S."/>
            <person name="Yamaguchi H."/>
            <person name="Hirooka S."/>
            <person name="Minakuchi Y."/>
            <person name="Miyagishima S."/>
            <person name="Kawachi M."/>
            <person name="Toyoda A."/>
            <person name="Nozaki H."/>
        </authorList>
    </citation>
    <scope>NUCLEOTIDE SEQUENCE [LARGE SCALE GENOMIC DNA]</scope>
    <source>
        <strain evidence="2 3">NIES-4017</strain>
    </source>
</reference>
<feature type="compositionally biased region" description="Gly residues" evidence="1">
    <location>
        <begin position="308"/>
        <end position="317"/>
    </location>
</feature>
<protein>
    <submittedName>
        <fullName evidence="2">Uncharacterized protein</fullName>
    </submittedName>
</protein>
<feature type="non-terminal residue" evidence="2">
    <location>
        <position position="498"/>
    </location>
</feature>
<comment type="caution">
    <text evidence="2">The sequence shown here is derived from an EMBL/GenBank/DDBJ whole genome shotgun (WGS) entry which is preliminary data.</text>
</comment>
<dbReference type="EMBL" id="BMAR01000020">
    <property type="protein sequence ID" value="GFR47890.1"/>
    <property type="molecule type" value="Genomic_DNA"/>
</dbReference>
<feature type="compositionally biased region" description="Low complexity" evidence="1">
    <location>
        <begin position="94"/>
        <end position="109"/>
    </location>
</feature>
<dbReference type="SUPFAM" id="SSF48371">
    <property type="entry name" value="ARM repeat"/>
    <property type="match status" value="1"/>
</dbReference>
<gene>
    <name evidence="2" type="ORF">Agub_g9700</name>
</gene>
<evidence type="ECO:0000256" key="1">
    <source>
        <dbReference type="SAM" id="MobiDB-lite"/>
    </source>
</evidence>
<dbReference type="Gene3D" id="1.25.10.10">
    <property type="entry name" value="Leucine-rich Repeat Variant"/>
    <property type="match status" value="1"/>
</dbReference>
<feature type="compositionally biased region" description="Basic and acidic residues" evidence="1">
    <location>
        <begin position="113"/>
        <end position="123"/>
    </location>
</feature>
<feature type="region of interest" description="Disordered" evidence="1">
    <location>
        <begin position="422"/>
        <end position="498"/>
    </location>
</feature>
<feature type="compositionally biased region" description="Basic and acidic residues" evidence="1">
    <location>
        <begin position="444"/>
        <end position="459"/>
    </location>
</feature>
<dbReference type="InterPro" id="IPR011989">
    <property type="entry name" value="ARM-like"/>
</dbReference>
<proteinExistence type="predicted"/>
<dbReference type="InterPro" id="IPR016024">
    <property type="entry name" value="ARM-type_fold"/>
</dbReference>
<organism evidence="2 3">
    <name type="scientific">Astrephomene gubernaculifera</name>
    <dbReference type="NCBI Taxonomy" id="47775"/>
    <lineage>
        <taxon>Eukaryota</taxon>
        <taxon>Viridiplantae</taxon>
        <taxon>Chlorophyta</taxon>
        <taxon>core chlorophytes</taxon>
        <taxon>Chlorophyceae</taxon>
        <taxon>CS clade</taxon>
        <taxon>Chlamydomonadales</taxon>
        <taxon>Astrephomenaceae</taxon>
        <taxon>Astrephomene</taxon>
    </lineage>
</organism>
<dbReference type="Proteomes" id="UP001054857">
    <property type="component" value="Unassembled WGS sequence"/>
</dbReference>